<organism evidence="1 2">
    <name type="scientific">Hydra vulgaris</name>
    <name type="common">Hydra</name>
    <name type="synonym">Hydra attenuata</name>
    <dbReference type="NCBI Taxonomy" id="6087"/>
    <lineage>
        <taxon>Eukaryota</taxon>
        <taxon>Metazoa</taxon>
        <taxon>Cnidaria</taxon>
        <taxon>Hydrozoa</taxon>
        <taxon>Hydroidolina</taxon>
        <taxon>Anthoathecata</taxon>
        <taxon>Aplanulata</taxon>
        <taxon>Hydridae</taxon>
        <taxon>Hydra</taxon>
    </lineage>
</organism>
<dbReference type="PANTHER" id="PTHR21301">
    <property type="entry name" value="REVERSE TRANSCRIPTASE"/>
    <property type="match status" value="1"/>
</dbReference>
<proteinExistence type="predicted"/>
<accession>A0ABM4CUP0</accession>
<name>A0ABM4CUP0_HYDVU</name>
<dbReference type="PANTHER" id="PTHR21301:SF11">
    <property type="entry name" value="GIY-YIG DOMAIN-CONTAINING PROTEIN"/>
    <property type="match status" value="1"/>
</dbReference>
<dbReference type="GeneID" id="136087082"/>
<reference evidence="2" key="1">
    <citation type="submission" date="2025-08" db="UniProtKB">
        <authorList>
            <consortium name="RefSeq"/>
        </authorList>
    </citation>
    <scope>IDENTIFICATION</scope>
</reference>
<evidence type="ECO:0000313" key="1">
    <source>
        <dbReference type="Proteomes" id="UP001652625"/>
    </source>
</evidence>
<gene>
    <name evidence="2" type="primary">LOC136087082</name>
</gene>
<evidence type="ECO:0000313" key="2">
    <source>
        <dbReference type="RefSeq" id="XP_065665660.1"/>
    </source>
</evidence>
<dbReference type="RefSeq" id="XP_065665660.1">
    <property type="nucleotide sequence ID" value="XM_065809588.1"/>
</dbReference>
<sequence length="467" mass="54126">MRLIVSTIGTPTYNISKYLVNMVQPTLNLNETRLKNSQQFVDTAKLWEIDKNEVQVSFDVVNLYPSIPIKEAIIILVERLRNNQSFTSKLTFEEIRLLLELCLSHCYFLYENDIHELENFGPIGLAFMVVVAERFLQHHESNALSLALNNNIHVKSFKRYVDDIHSRFQVEEDAQKFLDLLNKQHKSIQYTRESADLTNTLSYLMFQLPTIKPVHIVLKYIAKMQSQTFKLNRIHAMNRTHPKIINGVFIGFIHRALRLCTINNIDDELSLFIDVFVENGHTRKKLYLYIPGISPKLRRVFKKAGYAPVFESPKNLQSLLSSKNKPTLPVNSYPGVYKLECSCGKCYVVETGLKISSRICQHQTSAQQGKGKNSTVVEHSKICQGNFHWNGRNTLKIEINSFNRKVRKALEIQHNESTFRDNGLNRDDGDYVTTSFWKPMFKCLRHKKLSKRSSYKEHCFVNLDGFV</sequence>
<dbReference type="Proteomes" id="UP001652625">
    <property type="component" value="Chromosome 11"/>
</dbReference>
<protein>
    <submittedName>
        <fullName evidence="2">Uncharacterized protein LOC136087082</fullName>
    </submittedName>
</protein>
<keyword evidence="1" id="KW-1185">Reference proteome</keyword>